<dbReference type="GO" id="GO:0016491">
    <property type="term" value="F:oxidoreductase activity"/>
    <property type="evidence" value="ECO:0007669"/>
    <property type="project" value="UniProtKB-KW"/>
</dbReference>
<accession>A0A6P4A120</accession>
<dbReference type="KEGG" id="zju:107423423"/>
<name>A0A6P4A120_ZIZJJ</name>
<dbReference type="RefSeq" id="XP_015888460.1">
    <property type="nucleotide sequence ID" value="XM_016032974.4"/>
</dbReference>
<dbReference type="InterPro" id="IPR026992">
    <property type="entry name" value="DIOX_N"/>
</dbReference>
<evidence type="ECO:0000256" key="2">
    <source>
        <dbReference type="ARBA" id="ARBA00023004"/>
    </source>
</evidence>
<dbReference type="PANTHER" id="PTHR47990">
    <property type="entry name" value="2-OXOGLUTARATE (2OG) AND FE(II)-DEPENDENT OXYGENASE SUPERFAMILY PROTEIN-RELATED"/>
    <property type="match status" value="1"/>
</dbReference>
<evidence type="ECO:0000256" key="3">
    <source>
        <dbReference type="RuleBase" id="RU003682"/>
    </source>
</evidence>
<dbReference type="Pfam" id="PF14226">
    <property type="entry name" value="DIOX_N"/>
    <property type="match status" value="1"/>
</dbReference>
<dbReference type="InterPro" id="IPR005123">
    <property type="entry name" value="Oxoglu/Fe-dep_dioxygenase_dom"/>
</dbReference>
<dbReference type="InterPro" id="IPR050231">
    <property type="entry name" value="Iron_ascorbate_oxido_reductase"/>
</dbReference>
<evidence type="ECO:0000313" key="6">
    <source>
        <dbReference type="RefSeq" id="XP_015888460.1"/>
    </source>
</evidence>
<organism evidence="5 6">
    <name type="scientific">Ziziphus jujuba</name>
    <name type="common">Chinese jujube</name>
    <name type="synonym">Ziziphus sativa</name>
    <dbReference type="NCBI Taxonomy" id="326968"/>
    <lineage>
        <taxon>Eukaryota</taxon>
        <taxon>Viridiplantae</taxon>
        <taxon>Streptophyta</taxon>
        <taxon>Embryophyta</taxon>
        <taxon>Tracheophyta</taxon>
        <taxon>Spermatophyta</taxon>
        <taxon>Magnoliopsida</taxon>
        <taxon>eudicotyledons</taxon>
        <taxon>Gunneridae</taxon>
        <taxon>Pentapetalae</taxon>
        <taxon>rosids</taxon>
        <taxon>fabids</taxon>
        <taxon>Rosales</taxon>
        <taxon>Rhamnaceae</taxon>
        <taxon>Paliureae</taxon>
        <taxon>Ziziphus</taxon>
    </lineage>
</organism>
<dbReference type="InParanoid" id="A0A6P4A120"/>
<proteinExistence type="inferred from homology"/>
<reference evidence="6" key="1">
    <citation type="submission" date="2025-08" db="UniProtKB">
        <authorList>
            <consortium name="RefSeq"/>
        </authorList>
    </citation>
    <scope>IDENTIFICATION</scope>
    <source>
        <tissue evidence="6">Seedling</tissue>
    </source>
</reference>
<feature type="domain" description="Fe2OG dioxygenase" evidence="4">
    <location>
        <begin position="196"/>
        <end position="297"/>
    </location>
</feature>
<dbReference type="Proteomes" id="UP001652623">
    <property type="component" value="Chromosome 7"/>
</dbReference>
<dbReference type="GO" id="GO:0046872">
    <property type="term" value="F:metal ion binding"/>
    <property type="evidence" value="ECO:0007669"/>
    <property type="project" value="UniProtKB-KW"/>
</dbReference>
<dbReference type="SUPFAM" id="SSF51197">
    <property type="entry name" value="Clavaminate synthase-like"/>
    <property type="match status" value="1"/>
</dbReference>
<dbReference type="PROSITE" id="PS51471">
    <property type="entry name" value="FE2OG_OXY"/>
    <property type="match status" value="1"/>
</dbReference>
<keyword evidence="2 3" id="KW-0408">Iron</keyword>
<evidence type="ECO:0000259" key="4">
    <source>
        <dbReference type="PROSITE" id="PS51471"/>
    </source>
</evidence>
<dbReference type="Gene3D" id="2.60.120.330">
    <property type="entry name" value="B-lactam Antibiotic, Isopenicillin N Synthase, Chain"/>
    <property type="match status" value="1"/>
</dbReference>
<keyword evidence="3" id="KW-0560">Oxidoreductase</keyword>
<dbReference type="InterPro" id="IPR044861">
    <property type="entry name" value="IPNS-like_FE2OG_OXY"/>
</dbReference>
<evidence type="ECO:0000256" key="1">
    <source>
        <dbReference type="ARBA" id="ARBA00022723"/>
    </source>
</evidence>
<keyword evidence="1 3" id="KW-0479">Metal-binding</keyword>
<sequence length="347" mass="39110">MAETSPLLVVEGPNYKPTINTNYSKDSIPITSTFPTDKITAVDDKIPTVDYFMLLSDDPDERSLAIKSLSRACEDYGFFHLVNHGVPDSIFEGVFKGISDFFDPDEVEDRKQYEKKHPTDRIRWGLRSYPGENREYLKVVVHPQFHCPPKPVGFSEAMEEYFKRLREVVHGLAKALSKTLGLEEGYIEKAFNLESGFDVSAMNLYPPNFRSKGSVGVPDHTDPGLFVSLICDVNSGLQILSHKGNWINANIPRNTIFMQIGDHLEILSNGKYKSHVHRVVLEKNKVKRISVATLHGPSLDTFVSPAIEFVDKSHRPAYRGMTYKQSLEANGGDEIDVQSNIEHLRLA</sequence>
<dbReference type="Pfam" id="PF03171">
    <property type="entry name" value="2OG-FeII_Oxy"/>
    <property type="match status" value="1"/>
</dbReference>
<gene>
    <name evidence="6" type="primary">LOC107423423</name>
</gene>
<dbReference type="AlphaFoldDB" id="A0A6P4A120"/>
<evidence type="ECO:0000313" key="5">
    <source>
        <dbReference type="Proteomes" id="UP001652623"/>
    </source>
</evidence>
<comment type="similarity">
    <text evidence="3">Belongs to the iron/ascorbate-dependent oxidoreductase family.</text>
</comment>
<protein>
    <submittedName>
        <fullName evidence="6">2-oxoglutarate-dependent dioxygenase 19</fullName>
    </submittedName>
</protein>
<dbReference type="InterPro" id="IPR027443">
    <property type="entry name" value="IPNS-like_sf"/>
</dbReference>
<keyword evidence="5" id="KW-1185">Reference proteome</keyword>
<keyword evidence="6" id="KW-0223">Dioxygenase</keyword>
<dbReference type="GeneID" id="107423423"/>